<comment type="caution">
    <text evidence="1">The sequence shown here is derived from an EMBL/GenBank/DDBJ whole genome shotgun (WGS) entry which is preliminary data.</text>
</comment>
<organism evidence="1 2">
    <name type="scientific">Selenomonas sputigena (strain ATCC 35185 / DSM 20758 / CCUG 44933 / VPI D19B-28)</name>
    <dbReference type="NCBI Taxonomy" id="546271"/>
    <lineage>
        <taxon>Bacteria</taxon>
        <taxon>Bacillati</taxon>
        <taxon>Bacillota</taxon>
        <taxon>Negativicutes</taxon>
        <taxon>Selenomonadales</taxon>
        <taxon>Selenomonadaceae</taxon>
        <taxon>Selenomonas</taxon>
    </lineage>
</organism>
<gene>
    <name evidence="1" type="ORF">SELSPUOL_01072</name>
</gene>
<reference evidence="1 2" key="1">
    <citation type="submission" date="2009-09" db="EMBL/GenBank/DDBJ databases">
        <authorList>
            <person name="Weinstock G."/>
            <person name="Sodergren E."/>
            <person name="Clifton S."/>
            <person name="Fulton L."/>
            <person name="Fulton B."/>
            <person name="Courtney L."/>
            <person name="Fronick C."/>
            <person name="Harrison M."/>
            <person name="Strong C."/>
            <person name="Farmer C."/>
            <person name="Delahaunty K."/>
            <person name="Markovic C."/>
            <person name="Hall O."/>
            <person name="Minx P."/>
            <person name="Tomlinson C."/>
            <person name="Mitreva M."/>
            <person name="Nelson J."/>
            <person name="Hou S."/>
            <person name="Wollam A."/>
            <person name="Pepin K.H."/>
            <person name="Johnson M."/>
            <person name="Bhonagiri V."/>
            <person name="Nash W.E."/>
            <person name="Warren W."/>
            <person name="Chinwalla A."/>
            <person name="Mardis E.R."/>
            <person name="Wilson R.K."/>
        </authorList>
    </citation>
    <scope>NUCLEOTIDE SEQUENCE [LARGE SCALE GENOMIC DNA]</scope>
    <source>
        <strain evidence="2">ATCC 35185 / DSM 20758 / VPI D19B-28</strain>
    </source>
</reference>
<evidence type="ECO:0000313" key="1">
    <source>
        <dbReference type="EMBL" id="EEX77795.1"/>
    </source>
</evidence>
<evidence type="ECO:0000313" key="2">
    <source>
        <dbReference type="Proteomes" id="UP000003505"/>
    </source>
</evidence>
<dbReference type="Proteomes" id="UP000003505">
    <property type="component" value="Unassembled WGS sequence"/>
</dbReference>
<proteinExistence type="predicted"/>
<name>C9LTR1_SELS3</name>
<dbReference type="EMBL" id="ACKP02000015">
    <property type="protein sequence ID" value="EEX77795.1"/>
    <property type="molecule type" value="Genomic_DNA"/>
</dbReference>
<accession>C9LTR1</accession>
<protein>
    <submittedName>
        <fullName evidence="1">Uncharacterized protein</fullName>
    </submittedName>
</protein>
<dbReference type="AlphaFoldDB" id="C9LTR1"/>
<sequence>MADQSTDFTMKSQEVKPQAQTSWLGFCRGGAQCPQSGRLCV</sequence>